<dbReference type="AlphaFoldDB" id="A0A640KJV9"/>
<evidence type="ECO:0000256" key="1">
    <source>
        <dbReference type="SAM" id="Coils"/>
    </source>
</evidence>
<feature type="coiled-coil region" evidence="1">
    <location>
        <begin position="452"/>
        <end position="479"/>
    </location>
</feature>
<evidence type="ECO:0000313" key="3">
    <source>
        <dbReference type="EMBL" id="GET89853.1"/>
    </source>
</evidence>
<dbReference type="Proteomes" id="UP000419144">
    <property type="component" value="Unassembled WGS sequence"/>
</dbReference>
<feature type="compositionally biased region" description="Polar residues" evidence="2">
    <location>
        <begin position="365"/>
        <end position="379"/>
    </location>
</feature>
<feature type="compositionally biased region" description="Polar residues" evidence="2">
    <location>
        <begin position="307"/>
        <end position="320"/>
    </location>
</feature>
<dbReference type="EMBL" id="BLBS01000037">
    <property type="protein sequence ID" value="GET89853.1"/>
    <property type="molecule type" value="Genomic_DNA"/>
</dbReference>
<sequence length="556" mass="60655">MPHYASPAGAVTEGGRSPPPRTTLRVRNAAAGLLYHLVFEGDVQRLSGRQLRHHLARISHVPATEQQLFVHGQLFAPDAVGASVGLREEDVVDLVQVAENVRDDDGGGTRGGSDSVGTESSPPPSSNAGTLSPKMPWQSRSRSEVANTTRRVGGAISASASRVSSTASASTRRAPSPDRLVNALPFAASGGRGSSRKGNSVEVKLRTEPQLLPRHRPPLNDSSLPLWTSATTLSSLPSGNWPNSGSGDAESPLPQMPSPGYAKAASPPHAYPELPSQPPELLARPLPSQADLRQQWSYEVGSPPPQMWQQSCTPFTSLSPLNAPPPLTSQPRPASHREAHAEPAAGLNYSHYDDRRSAFREQASHDLSPTQRAPKQQQVYRPRVLSPGSHDRPMPHASAPVARGAVIHADELETILDEQNYIWQMEEYRFRTERQKRLTALQHRQHELALESARYDQAVAEVERQLARERRKLEELQKVMSHNTTTSSLFDHGDSLQEPPTVVRDVPQASMRKLRAVHHGQALDYTCSGLYDAPYCPTGAPARVSAKEEEEVITEV</sequence>
<dbReference type="VEuPathDB" id="TriTrypDB:LtaPh_2721000"/>
<feature type="region of interest" description="Disordered" evidence="2">
    <location>
        <begin position="1"/>
        <end position="21"/>
    </location>
</feature>
<evidence type="ECO:0000256" key="2">
    <source>
        <dbReference type="SAM" id="MobiDB-lite"/>
    </source>
</evidence>
<comment type="caution">
    <text evidence="3">The sequence shown here is derived from an EMBL/GenBank/DDBJ whole genome shotgun (WGS) entry which is preliminary data.</text>
</comment>
<evidence type="ECO:0008006" key="5">
    <source>
        <dbReference type="Google" id="ProtNLM"/>
    </source>
</evidence>
<evidence type="ECO:0000313" key="4">
    <source>
        <dbReference type="Proteomes" id="UP000419144"/>
    </source>
</evidence>
<dbReference type="OrthoDB" id="273817at2759"/>
<keyword evidence="4" id="KW-1185">Reference proteome</keyword>
<organism evidence="3 4">
    <name type="scientific">Leishmania tarentolae</name>
    <name type="common">Sauroleishmania tarentolae</name>
    <dbReference type="NCBI Taxonomy" id="5689"/>
    <lineage>
        <taxon>Eukaryota</taxon>
        <taxon>Discoba</taxon>
        <taxon>Euglenozoa</taxon>
        <taxon>Kinetoplastea</taxon>
        <taxon>Metakinetoplastina</taxon>
        <taxon>Trypanosomatida</taxon>
        <taxon>Trypanosomatidae</taxon>
        <taxon>Leishmaniinae</taxon>
        <taxon>Leishmania</taxon>
        <taxon>lizard Leishmania</taxon>
    </lineage>
</organism>
<reference evidence="3" key="1">
    <citation type="submission" date="2019-11" db="EMBL/GenBank/DDBJ databases">
        <title>Leishmania tarentolae CDS.</title>
        <authorList>
            <person name="Goto Y."/>
            <person name="Yamagishi J."/>
        </authorList>
    </citation>
    <scope>NUCLEOTIDE SEQUENCE [LARGE SCALE GENOMIC DNA]</scope>
    <source>
        <strain evidence="3">Parrot Tar II</strain>
    </source>
</reference>
<feature type="region of interest" description="Disordered" evidence="2">
    <location>
        <begin position="98"/>
        <end position="348"/>
    </location>
</feature>
<feature type="compositionally biased region" description="Polar residues" evidence="2">
    <location>
        <begin position="220"/>
        <end position="246"/>
    </location>
</feature>
<feature type="compositionally biased region" description="Low complexity" evidence="2">
    <location>
        <begin position="150"/>
        <end position="174"/>
    </location>
</feature>
<name>A0A640KJV9_LEITA</name>
<keyword evidence="1" id="KW-0175">Coiled coil</keyword>
<feature type="compositionally biased region" description="Polar residues" evidence="2">
    <location>
        <begin position="138"/>
        <end position="149"/>
    </location>
</feature>
<accession>A0A640KJV9</accession>
<protein>
    <recommendedName>
        <fullName evidence="5">Ubiquitin-like domain-containing protein</fullName>
    </recommendedName>
</protein>
<proteinExistence type="predicted"/>
<gene>
    <name evidence="3" type="ORF">LtaPh_2721000</name>
</gene>
<feature type="region of interest" description="Disordered" evidence="2">
    <location>
        <begin position="362"/>
        <end position="399"/>
    </location>
</feature>